<organism evidence="2 3">
    <name type="scientific">Ruminiclostridium hungatei</name>
    <name type="common">Clostridium hungatei</name>
    <dbReference type="NCBI Taxonomy" id="48256"/>
    <lineage>
        <taxon>Bacteria</taxon>
        <taxon>Bacillati</taxon>
        <taxon>Bacillota</taxon>
        <taxon>Clostridia</taxon>
        <taxon>Eubacteriales</taxon>
        <taxon>Oscillospiraceae</taxon>
        <taxon>Ruminiclostridium</taxon>
    </lineage>
</organism>
<protein>
    <submittedName>
        <fullName evidence="2">Uncharacterized protein</fullName>
    </submittedName>
</protein>
<comment type="caution">
    <text evidence="2">The sequence shown here is derived from an EMBL/GenBank/DDBJ whole genome shotgun (WGS) entry which is preliminary data.</text>
</comment>
<dbReference type="RefSeq" id="WP_080063816.1">
    <property type="nucleotide sequence ID" value="NZ_MZGX01000007.1"/>
</dbReference>
<evidence type="ECO:0000256" key="1">
    <source>
        <dbReference type="SAM" id="MobiDB-lite"/>
    </source>
</evidence>
<sequence length="67" mass="7333">MRSYVKPKLRIIELRAEEGIACFGSSQGGNETNPIAGQPAHHGGPGKKPGKKPGSGWVWGWGWFFPW</sequence>
<evidence type="ECO:0000313" key="2">
    <source>
        <dbReference type="EMBL" id="OPX44817.1"/>
    </source>
</evidence>
<feature type="compositionally biased region" description="Polar residues" evidence="1">
    <location>
        <begin position="25"/>
        <end position="35"/>
    </location>
</feature>
<proteinExistence type="predicted"/>
<name>A0A1V4SNK4_RUMHU</name>
<feature type="region of interest" description="Disordered" evidence="1">
    <location>
        <begin position="25"/>
        <end position="55"/>
    </location>
</feature>
<dbReference type="EMBL" id="MZGX01000007">
    <property type="protein sequence ID" value="OPX44817.1"/>
    <property type="molecule type" value="Genomic_DNA"/>
</dbReference>
<reference evidence="2 3" key="1">
    <citation type="submission" date="2017-03" db="EMBL/GenBank/DDBJ databases">
        <title>Genome sequence of Clostridium hungatei DSM 14427.</title>
        <authorList>
            <person name="Poehlein A."/>
            <person name="Daniel R."/>
        </authorList>
    </citation>
    <scope>NUCLEOTIDE SEQUENCE [LARGE SCALE GENOMIC DNA]</scope>
    <source>
        <strain evidence="2 3">DSM 14427</strain>
    </source>
</reference>
<accession>A0A1V4SNK4</accession>
<gene>
    <name evidence="2" type="ORF">CLHUN_13710</name>
</gene>
<keyword evidence="3" id="KW-1185">Reference proteome</keyword>
<evidence type="ECO:0000313" key="3">
    <source>
        <dbReference type="Proteomes" id="UP000191554"/>
    </source>
</evidence>
<dbReference type="AlphaFoldDB" id="A0A1V4SNK4"/>
<dbReference type="STRING" id="48256.CLHUN_13710"/>
<dbReference type="Proteomes" id="UP000191554">
    <property type="component" value="Unassembled WGS sequence"/>
</dbReference>